<name>A0A6L5X702_9FIRM</name>
<comment type="similarity">
    <text evidence="3">Belongs to the CoaE family.</text>
</comment>
<dbReference type="CDD" id="cd02022">
    <property type="entry name" value="DPCK"/>
    <property type="match status" value="1"/>
</dbReference>
<evidence type="ECO:0000256" key="1">
    <source>
        <dbReference type="ARBA" id="ARBA00022741"/>
    </source>
</evidence>
<comment type="caution">
    <text evidence="6">The sequence shown here is derived from an EMBL/GenBank/DDBJ whole genome shotgun (WGS) entry which is preliminary data.</text>
</comment>
<keyword evidence="3" id="KW-0173">Coenzyme A biosynthesis</keyword>
<proteinExistence type="inferred from homology"/>
<reference evidence="6 7" key="1">
    <citation type="submission" date="2019-08" db="EMBL/GenBank/DDBJ databases">
        <title>In-depth cultivation of the pig gut microbiome towards novel bacterial diversity and tailored functional studies.</title>
        <authorList>
            <person name="Wylensek D."/>
            <person name="Hitch T.C.A."/>
            <person name="Clavel T."/>
        </authorList>
    </citation>
    <scope>NUCLEOTIDE SEQUENCE [LARGE SCALE GENOMIC DNA]</scope>
    <source>
        <strain evidence="6 7">Oil+RF-744-WCA-WT-11</strain>
    </source>
</reference>
<dbReference type="AlphaFoldDB" id="A0A6L5X702"/>
<dbReference type="GO" id="GO:0015937">
    <property type="term" value="P:coenzyme A biosynthetic process"/>
    <property type="evidence" value="ECO:0007669"/>
    <property type="project" value="UniProtKB-UniRule"/>
</dbReference>
<gene>
    <name evidence="3 6" type="primary">coaE</name>
    <name evidence="6" type="ORF">FYJ35_09155</name>
</gene>
<comment type="subcellular location">
    <subcellularLocation>
        <location evidence="3">Cytoplasm</location>
    </subcellularLocation>
</comment>
<feature type="region of interest" description="Disordered" evidence="5">
    <location>
        <begin position="160"/>
        <end position="193"/>
    </location>
</feature>
<keyword evidence="7" id="KW-1185">Reference proteome</keyword>
<evidence type="ECO:0000256" key="2">
    <source>
        <dbReference type="ARBA" id="ARBA00022840"/>
    </source>
</evidence>
<organism evidence="6 7">
    <name type="scientific">Porcincola intestinalis</name>
    <dbReference type="NCBI Taxonomy" id="2606632"/>
    <lineage>
        <taxon>Bacteria</taxon>
        <taxon>Bacillati</taxon>
        <taxon>Bacillota</taxon>
        <taxon>Clostridia</taxon>
        <taxon>Lachnospirales</taxon>
        <taxon>Lachnospiraceae</taxon>
        <taxon>Porcincola</taxon>
    </lineage>
</organism>
<feature type="binding site" evidence="3">
    <location>
        <begin position="43"/>
        <end position="48"/>
    </location>
    <ligand>
        <name>ATP</name>
        <dbReference type="ChEBI" id="CHEBI:30616"/>
    </ligand>
</feature>
<evidence type="ECO:0000256" key="5">
    <source>
        <dbReference type="SAM" id="MobiDB-lite"/>
    </source>
</evidence>
<comment type="function">
    <text evidence="3">Catalyzes the phosphorylation of the 3'-hydroxyl group of dephosphocoenzyme A to form coenzyme A.</text>
</comment>
<dbReference type="InterPro" id="IPR001977">
    <property type="entry name" value="Depp_CoAkinase"/>
</dbReference>
<dbReference type="GO" id="GO:0005737">
    <property type="term" value="C:cytoplasm"/>
    <property type="evidence" value="ECO:0007669"/>
    <property type="project" value="UniProtKB-SubCell"/>
</dbReference>
<dbReference type="RefSeq" id="WP_154525795.1">
    <property type="nucleotide sequence ID" value="NZ_JAQYJL010000021.1"/>
</dbReference>
<dbReference type="PANTHER" id="PTHR10695:SF46">
    <property type="entry name" value="BIFUNCTIONAL COENZYME A SYNTHASE-RELATED"/>
    <property type="match status" value="1"/>
</dbReference>
<comment type="catalytic activity">
    <reaction evidence="3">
        <text>3'-dephospho-CoA + ATP = ADP + CoA + H(+)</text>
        <dbReference type="Rhea" id="RHEA:18245"/>
        <dbReference type="ChEBI" id="CHEBI:15378"/>
        <dbReference type="ChEBI" id="CHEBI:30616"/>
        <dbReference type="ChEBI" id="CHEBI:57287"/>
        <dbReference type="ChEBI" id="CHEBI:57328"/>
        <dbReference type="ChEBI" id="CHEBI:456216"/>
        <dbReference type="EC" id="2.7.1.24"/>
    </reaction>
</comment>
<keyword evidence="3 6" id="KW-0418">Kinase</keyword>
<dbReference type="PROSITE" id="PS51219">
    <property type="entry name" value="DPCK"/>
    <property type="match status" value="1"/>
</dbReference>
<evidence type="ECO:0000256" key="4">
    <source>
        <dbReference type="NCBIfam" id="TIGR00152"/>
    </source>
</evidence>
<dbReference type="NCBIfam" id="TIGR00152">
    <property type="entry name" value="dephospho-CoA kinase"/>
    <property type="match status" value="1"/>
</dbReference>
<dbReference type="InterPro" id="IPR027417">
    <property type="entry name" value="P-loop_NTPase"/>
</dbReference>
<dbReference type="UniPathway" id="UPA00241">
    <property type="reaction ID" value="UER00356"/>
</dbReference>
<evidence type="ECO:0000313" key="6">
    <source>
        <dbReference type="EMBL" id="MSS15198.1"/>
    </source>
</evidence>
<feature type="region of interest" description="Disordered" evidence="5">
    <location>
        <begin position="1"/>
        <end position="23"/>
    </location>
</feature>
<keyword evidence="3" id="KW-0963">Cytoplasm</keyword>
<evidence type="ECO:0000313" key="7">
    <source>
        <dbReference type="Proteomes" id="UP000481852"/>
    </source>
</evidence>
<dbReference type="GO" id="GO:0005524">
    <property type="term" value="F:ATP binding"/>
    <property type="evidence" value="ECO:0007669"/>
    <property type="project" value="UniProtKB-UniRule"/>
</dbReference>
<comment type="pathway">
    <text evidence="3">Cofactor biosynthesis; coenzyme A biosynthesis; CoA from (R)-pantothenate: step 5/5.</text>
</comment>
<sequence length="293" mass="33050">MEKGEMMTGTQADAAREQSDVQNVPPERIWSQIIVLGITGGVGAGKSTILTALHEQYGALIIECDEVGRALQQKGAACYEPMRQLFGDGILFPDGTIDRKAVARLIYTDAQKRDMLSCIVHPAVKAEVRRQLEAFDRQTEAGFSGLFQNHGASEDRTACQAGEQSMPAPGLMAAGRLPDRAPDPQREEAGKVHPGKRRALAVVEAALLIDDHYEELCDEIWYIHTDDEKRRVRLRERRHYSDERITRMFEAQRSDASFRRHTQLTIDNTDDFVQNTFRQLKEGLKSHFPELFL</sequence>
<feature type="compositionally biased region" description="Basic and acidic residues" evidence="5">
    <location>
        <begin position="177"/>
        <end position="191"/>
    </location>
</feature>
<dbReference type="EC" id="2.7.1.24" evidence="3 4"/>
<protein>
    <recommendedName>
        <fullName evidence="3 4">Dephospho-CoA kinase</fullName>
        <ecNumber evidence="3 4">2.7.1.24</ecNumber>
    </recommendedName>
    <alternativeName>
        <fullName evidence="3">Dephosphocoenzyme A kinase</fullName>
    </alternativeName>
</protein>
<keyword evidence="3 6" id="KW-0808">Transferase</keyword>
<dbReference type="HAMAP" id="MF_00376">
    <property type="entry name" value="Dephospho_CoA_kinase"/>
    <property type="match status" value="1"/>
</dbReference>
<dbReference type="Gene3D" id="3.40.50.300">
    <property type="entry name" value="P-loop containing nucleotide triphosphate hydrolases"/>
    <property type="match status" value="1"/>
</dbReference>
<dbReference type="EMBL" id="VULZ01000009">
    <property type="protein sequence ID" value="MSS15198.1"/>
    <property type="molecule type" value="Genomic_DNA"/>
</dbReference>
<accession>A0A6L5X702</accession>
<keyword evidence="1 3" id="KW-0547">Nucleotide-binding</keyword>
<evidence type="ECO:0000256" key="3">
    <source>
        <dbReference type="HAMAP-Rule" id="MF_00376"/>
    </source>
</evidence>
<dbReference type="GO" id="GO:0004140">
    <property type="term" value="F:dephospho-CoA kinase activity"/>
    <property type="evidence" value="ECO:0007669"/>
    <property type="project" value="UniProtKB-UniRule"/>
</dbReference>
<dbReference type="Proteomes" id="UP000481852">
    <property type="component" value="Unassembled WGS sequence"/>
</dbReference>
<dbReference type="SUPFAM" id="SSF52540">
    <property type="entry name" value="P-loop containing nucleoside triphosphate hydrolases"/>
    <property type="match status" value="1"/>
</dbReference>
<keyword evidence="2 3" id="KW-0067">ATP-binding</keyword>
<dbReference type="PANTHER" id="PTHR10695">
    <property type="entry name" value="DEPHOSPHO-COA KINASE-RELATED"/>
    <property type="match status" value="1"/>
</dbReference>
<dbReference type="Pfam" id="PF01121">
    <property type="entry name" value="CoaE"/>
    <property type="match status" value="2"/>
</dbReference>